<dbReference type="AlphaFoldDB" id="A0A160PIN7"/>
<dbReference type="Proteomes" id="UP000218288">
    <property type="component" value="Chromosome"/>
</dbReference>
<evidence type="ECO:0008006" key="4">
    <source>
        <dbReference type="Google" id="ProtNLM"/>
    </source>
</evidence>
<name>A0A160PIN7_9HYPH</name>
<protein>
    <recommendedName>
        <fullName evidence="4">DUF2946 domain-containing protein</fullName>
    </recommendedName>
</protein>
<reference evidence="2 3" key="1">
    <citation type="journal article" date="2016" name="Genome Announc.">
        <title>Complete Genome Sequence of Methylobacterium populi P-1M, Isolated from Pink-Pigmented Household Biofilm.</title>
        <authorList>
            <person name="Morohoshi T."/>
            <person name="Ikeda T."/>
        </authorList>
    </citation>
    <scope>NUCLEOTIDE SEQUENCE [LARGE SCALE GENOMIC DNA]</scope>
    <source>
        <strain evidence="2 3">P-1M</strain>
    </source>
</reference>
<sequence>MSATRSFWRSLLTVFQIVSLAAFSVAGAGHSHAGELHVGHDTSVSVGYQVTGGPGQVDDMVGHADRSAEESVAGPCGLCCPASFARWDCLTVVVAWKPERTLAGVRKVTFDSVVPETLPEPPRTFA</sequence>
<feature type="signal peptide" evidence="1">
    <location>
        <begin position="1"/>
        <end position="33"/>
    </location>
</feature>
<dbReference type="EMBL" id="AP014809">
    <property type="protein sequence ID" value="BAU92735.1"/>
    <property type="molecule type" value="Genomic_DNA"/>
</dbReference>
<evidence type="ECO:0000313" key="2">
    <source>
        <dbReference type="EMBL" id="BAU92735.1"/>
    </source>
</evidence>
<evidence type="ECO:0000256" key="1">
    <source>
        <dbReference type="SAM" id="SignalP"/>
    </source>
</evidence>
<accession>A0A160PIN7</accession>
<feature type="chain" id="PRO_5030022206" description="DUF2946 domain-containing protein" evidence="1">
    <location>
        <begin position="34"/>
        <end position="126"/>
    </location>
</feature>
<gene>
    <name evidence="2" type="ORF">MPPM_4130</name>
</gene>
<organism evidence="2 3">
    <name type="scientific">Methylorubrum populi</name>
    <dbReference type="NCBI Taxonomy" id="223967"/>
    <lineage>
        <taxon>Bacteria</taxon>
        <taxon>Pseudomonadati</taxon>
        <taxon>Pseudomonadota</taxon>
        <taxon>Alphaproteobacteria</taxon>
        <taxon>Hyphomicrobiales</taxon>
        <taxon>Methylobacteriaceae</taxon>
        <taxon>Methylorubrum</taxon>
    </lineage>
</organism>
<keyword evidence="1" id="KW-0732">Signal</keyword>
<proteinExistence type="predicted"/>
<evidence type="ECO:0000313" key="3">
    <source>
        <dbReference type="Proteomes" id="UP000218288"/>
    </source>
</evidence>